<dbReference type="SUPFAM" id="SSF47413">
    <property type="entry name" value="lambda repressor-like DNA-binding domains"/>
    <property type="match status" value="1"/>
</dbReference>
<dbReference type="PANTHER" id="PTHR37038">
    <property type="entry name" value="TRANSCRIPTIONAL REGULATOR-RELATED"/>
    <property type="match status" value="1"/>
</dbReference>
<dbReference type="InterPro" id="IPR001387">
    <property type="entry name" value="Cro/C1-type_HTH"/>
</dbReference>
<reference evidence="2 3" key="1">
    <citation type="submission" date="2017-02" db="EMBL/GenBank/DDBJ databases">
        <authorList>
            <person name="Peterson S.W."/>
        </authorList>
    </citation>
    <scope>NUCLEOTIDE SEQUENCE [LARGE SCALE GENOMIC DNA]</scope>
    <source>
        <strain evidence="2 3">42ea</strain>
    </source>
</reference>
<gene>
    <name evidence="2" type="ORF">FM115_08490</name>
</gene>
<dbReference type="InterPro" id="IPR053163">
    <property type="entry name" value="HTH-type_regulator_Rgg"/>
</dbReference>
<sequence>MEFGEMFRVIRKQKRISLQEIVGEEISYSALATFERGECMLSFENLTTLLRKLNLSLDEFYCLCSSEIIETEYEIFSKKASTYFYTRDLKQLTLLSEQQLEKYKNTNTLFYKCNAIICKVIGSLLDNKSINVSEDDKTFILDYLWNIEVWTKYELSVLNYSLPIIPIASLKNFINEIWKSLPSDFLTDKLHSYKFNLINSILSLMIEENLYKESQPWIDKIKLRLYGSQDFFSMTYLYMLELMLNKQLNPTKKLNEEFDQLKRVLKKMGAENYANHYEIEWNTIITSE</sequence>
<dbReference type="EMBL" id="FUKW01000121">
    <property type="protein sequence ID" value="SJN40413.1"/>
    <property type="molecule type" value="Genomic_DNA"/>
</dbReference>
<dbReference type="InterPro" id="IPR010982">
    <property type="entry name" value="Lambda_DNA-bd_dom_sf"/>
</dbReference>
<dbReference type="RefSeq" id="WP_087059248.1">
    <property type="nucleotide sequence ID" value="NZ_FUKW01000121.1"/>
</dbReference>
<dbReference type="Pfam" id="PF21259">
    <property type="entry name" value="Rgg_C"/>
    <property type="match status" value="1"/>
</dbReference>
<evidence type="ECO:0000313" key="2">
    <source>
        <dbReference type="EMBL" id="SJN40413.1"/>
    </source>
</evidence>
<dbReference type="NCBIfam" id="TIGR01716">
    <property type="entry name" value="RGG_Cterm"/>
    <property type="match status" value="1"/>
</dbReference>
<name>A0A1R4K8S4_9LACT</name>
<feature type="domain" description="HTH cro/C1-type" evidence="1">
    <location>
        <begin position="26"/>
        <end position="60"/>
    </location>
</feature>
<dbReference type="Proteomes" id="UP000195611">
    <property type="component" value="Unassembled WGS sequence"/>
</dbReference>
<accession>A0A1R4K8S4</accession>
<dbReference type="Gene3D" id="1.10.260.40">
    <property type="entry name" value="lambda repressor-like DNA-binding domains"/>
    <property type="match status" value="1"/>
</dbReference>
<organism evidence="2 3">
    <name type="scientific">Marinilactibacillus psychrotolerans 42ea</name>
    <dbReference type="NCBI Taxonomy" id="1255609"/>
    <lineage>
        <taxon>Bacteria</taxon>
        <taxon>Bacillati</taxon>
        <taxon>Bacillota</taxon>
        <taxon>Bacilli</taxon>
        <taxon>Lactobacillales</taxon>
        <taxon>Carnobacteriaceae</taxon>
        <taxon>Marinilactibacillus</taxon>
    </lineage>
</organism>
<dbReference type="CDD" id="cd00093">
    <property type="entry name" value="HTH_XRE"/>
    <property type="match status" value="1"/>
</dbReference>
<evidence type="ECO:0000313" key="3">
    <source>
        <dbReference type="Proteomes" id="UP000195611"/>
    </source>
</evidence>
<dbReference type="PROSITE" id="PS50943">
    <property type="entry name" value="HTH_CROC1"/>
    <property type="match status" value="1"/>
</dbReference>
<protein>
    <submittedName>
        <fullName evidence="2">Positive transcriptional regulator, MutR family</fullName>
    </submittedName>
</protein>
<dbReference type="GO" id="GO:0003677">
    <property type="term" value="F:DNA binding"/>
    <property type="evidence" value="ECO:0007669"/>
    <property type="project" value="InterPro"/>
</dbReference>
<dbReference type="InterPro" id="IPR010057">
    <property type="entry name" value="Transcription_activator_Rgg_C"/>
</dbReference>
<evidence type="ECO:0000259" key="1">
    <source>
        <dbReference type="PROSITE" id="PS50943"/>
    </source>
</evidence>
<proteinExistence type="predicted"/>
<dbReference type="AlphaFoldDB" id="A0A1R4K8S4"/>